<evidence type="ECO:0000313" key="4">
    <source>
        <dbReference type="Proteomes" id="UP000729701"/>
    </source>
</evidence>
<accession>A0A951UVM1</accession>
<dbReference type="AlphaFoldDB" id="A0A951UVM1"/>
<reference evidence="3" key="1">
    <citation type="submission" date="2021-05" db="EMBL/GenBank/DDBJ databases">
        <authorList>
            <person name="Pietrasiak N."/>
            <person name="Ward R."/>
            <person name="Stajich J.E."/>
            <person name="Kurbessoian T."/>
        </authorList>
    </citation>
    <scope>NUCLEOTIDE SEQUENCE</scope>
    <source>
        <strain evidence="3">GSE-NOS-MK-12-04C</strain>
    </source>
</reference>
<evidence type="ECO:0000313" key="3">
    <source>
        <dbReference type="EMBL" id="MBW4669030.1"/>
    </source>
</evidence>
<dbReference type="PROSITE" id="PS51746">
    <property type="entry name" value="PPM_2"/>
    <property type="match status" value="1"/>
</dbReference>
<keyword evidence="1" id="KW-0812">Transmembrane</keyword>
<dbReference type="InterPro" id="IPR036457">
    <property type="entry name" value="PPM-type-like_dom_sf"/>
</dbReference>
<dbReference type="SUPFAM" id="SSF81606">
    <property type="entry name" value="PP2C-like"/>
    <property type="match status" value="1"/>
</dbReference>
<feature type="domain" description="PPM-type phosphatase" evidence="2">
    <location>
        <begin position="275"/>
        <end position="530"/>
    </location>
</feature>
<proteinExistence type="predicted"/>
<dbReference type="Gene3D" id="3.60.40.10">
    <property type="entry name" value="PPM-type phosphatase domain"/>
    <property type="match status" value="1"/>
</dbReference>
<sequence>MISTTTRIIYCTNPSCTNPINPVGESFCANCQTQLVHNYLWASGFDAGDVRLPAKIADRYEVIAEHIWLDTHPGLLPDILEQLPAEIIPYLRLYPLRLHLPIVYGFTRRFSGSDNAILLLENVPIDKSGNLYPAITDAWEQATPVRQVYWLWQILQLWTPLSELKVAGSLLLSDNLRIQGWCVRLLELRETQQPNLQQLGEFWQTLVENAKPTVAEPLQKIVHSMRTESANLPEIATQLNRLLLSSAAELPLILKVAGATDPGLELTQNEDNCFPTAFDSIDDPLLLRVSIVCDGIGGHEGGEVASQLAVQSVKLQIRALLTEVAEQPELVSPEVLQGQLEACLRVVNNLICNCNNEQKREGTQRMGTTLVMAVQVPQFVESTTGYLSENANELYLVNVGDSRAYWITPDYCQQLTIDDDVTAREVRNQRSLYRKALLRPDATALTQALGTKDAEFLRPAIQRFIIEEDGILLLTSDGLSDNNWVEQSWQDYAVPVLRGELSLEEAVYSWIKLANQKNGHDNTSVVLTHCRVSCQYPAQLTHTPPIEIEQTEELLTETTIESEFTDSSQALLDLELPLEEAPAAPNTKPTQRKQPILMLLGLLVLLVGGTSLGLLAWRHLNPGSFQQVCRQLPTRVQGVCLK</sequence>
<dbReference type="SMART" id="SM00332">
    <property type="entry name" value="PP2Cc"/>
    <property type="match status" value="1"/>
</dbReference>
<dbReference type="Pfam" id="PF13672">
    <property type="entry name" value="PP2C_2"/>
    <property type="match status" value="1"/>
</dbReference>
<reference evidence="3" key="2">
    <citation type="journal article" date="2022" name="Microbiol. Resour. Announc.">
        <title>Metagenome Sequencing to Explore Phylogenomics of Terrestrial Cyanobacteria.</title>
        <authorList>
            <person name="Ward R.D."/>
            <person name="Stajich J.E."/>
            <person name="Johansen J.R."/>
            <person name="Huntemann M."/>
            <person name="Clum A."/>
            <person name="Foster B."/>
            <person name="Foster B."/>
            <person name="Roux S."/>
            <person name="Palaniappan K."/>
            <person name="Varghese N."/>
            <person name="Mukherjee S."/>
            <person name="Reddy T.B.K."/>
            <person name="Daum C."/>
            <person name="Copeland A."/>
            <person name="Chen I.A."/>
            <person name="Ivanova N.N."/>
            <person name="Kyrpides N.C."/>
            <person name="Shapiro N."/>
            <person name="Eloe-Fadrosh E.A."/>
            <person name="Pietrasiak N."/>
        </authorList>
    </citation>
    <scope>NUCLEOTIDE SEQUENCE</scope>
    <source>
        <strain evidence="3">GSE-NOS-MK-12-04C</strain>
    </source>
</reference>
<organism evidence="3 4">
    <name type="scientific">Cyanomargarita calcarea GSE-NOS-MK-12-04C</name>
    <dbReference type="NCBI Taxonomy" id="2839659"/>
    <lineage>
        <taxon>Bacteria</taxon>
        <taxon>Bacillati</taxon>
        <taxon>Cyanobacteriota</taxon>
        <taxon>Cyanophyceae</taxon>
        <taxon>Nostocales</taxon>
        <taxon>Cyanomargaritaceae</taxon>
        <taxon>Cyanomargarita</taxon>
    </lineage>
</organism>
<name>A0A951UVM1_9CYAN</name>
<keyword evidence="1" id="KW-1133">Transmembrane helix</keyword>
<evidence type="ECO:0000256" key="1">
    <source>
        <dbReference type="SAM" id="Phobius"/>
    </source>
</evidence>
<dbReference type="SMART" id="SM00331">
    <property type="entry name" value="PP2C_SIG"/>
    <property type="match status" value="1"/>
</dbReference>
<dbReference type="InterPro" id="IPR001932">
    <property type="entry name" value="PPM-type_phosphatase-like_dom"/>
</dbReference>
<dbReference type="NCBIfam" id="NF045510">
    <property type="entry name" value="4Cys_prefix_kin"/>
    <property type="match status" value="1"/>
</dbReference>
<keyword evidence="1" id="KW-0472">Membrane</keyword>
<dbReference type="CDD" id="cd00143">
    <property type="entry name" value="PP2Cc"/>
    <property type="match status" value="1"/>
</dbReference>
<dbReference type="Proteomes" id="UP000729701">
    <property type="component" value="Unassembled WGS sequence"/>
</dbReference>
<dbReference type="EMBL" id="JAHHGZ010000017">
    <property type="protein sequence ID" value="MBW4669030.1"/>
    <property type="molecule type" value="Genomic_DNA"/>
</dbReference>
<gene>
    <name evidence="3" type="ORF">KME60_16790</name>
</gene>
<evidence type="ECO:0000259" key="2">
    <source>
        <dbReference type="PROSITE" id="PS51746"/>
    </source>
</evidence>
<comment type="caution">
    <text evidence="3">The sequence shown here is derived from an EMBL/GenBank/DDBJ whole genome shotgun (WGS) entry which is preliminary data.</text>
</comment>
<feature type="transmembrane region" description="Helical" evidence="1">
    <location>
        <begin position="596"/>
        <end position="617"/>
    </location>
</feature>
<protein>
    <submittedName>
        <fullName evidence="3">Protein phosphatase 2C domain-containing protein</fullName>
    </submittedName>
</protein>